<dbReference type="Proteomes" id="UP000326532">
    <property type="component" value="Unassembled WGS sequence"/>
</dbReference>
<proteinExistence type="predicted"/>
<organism evidence="1 2">
    <name type="scientific">Aspergillus parasiticus</name>
    <dbReference type="NCBI Taxonomy" id="5067"/>
    <lineage>
        <taxon>Eukaryota</taxon>
        <taxon>Fungi</taxon>
        <taxon>Dikarya</taxon>
        <taxon>Ascomycota</taxon>
        <taxon>Pezizomycotina</taxon>
        <taxon>Eurotiomycetes</taxon>
        <taxon>Eurotiomycetidae</taxon>
        <taxon>Eurotiales</taxon>
        <taxon>Aspergillaceae</taxon>
        <taxon>Aspergillus</taxon>
        <taxon>Aspergillus subgen. Circumdati</taxon>
    </lineage>
</organism>
<dbReference type="AlphaFoldDB" id="A0A5N6DGN7"/>
<evidence type="ECO:0000313" key="1">
    <source>
        <dbReference type="EMBL" id="KAB8204312.1"/>
    </source>
</evidence>
<dbReference type="EMBL" id="ML734981">
    <property type="protein sequence ID" value="KAB8204312.1"/>
    <property type="molecule type" value="Genomic_DNA"/>
</dbReference>
<gene>
    <name evidence="1" type="ORF">BDV34DRAFT_197622</name>
</gene>
<accession>A0A5N6DGN7</accession>
<reference evidence="1 2" key="1">
    <citation type="submission" date="2019-04" db="EMBL/GenBank/DDBJ databases">
        <title>Fungal friends and foes A comparative genomics study of 23 Aspergillus species from section Flavi.</title>
        <authorList>
            <consortium name="DOE Joint Genome Institute"/>
            <person name="Kjaerbolling I."/>
            <person name="Vesth T.C."/>
            <person name="Frisvad J.C."/>
            <person name="Nybo J.L."/>
            <person name="Theobald S."/>
            <person name="Kildgaard S."/>
            <person name="Petersen T.I."/>
            <person name="Kuo A."/>
            <person name="Sato A."/>
            <person name="Lyhne E.K."/>
            <person name="Kogle M.E."/>
            <person name="Wiebenga A."/>
            <person name="Kun R.S."/>
            <person name="Lubbers R.J."/>
            <person name="Makela M.R."/>
            <person name="Barry K."/>
            <person name="Chovatia M."/>
            <person name="Clum A."/>
            <person name="Daum C."/>
            <person name="Haridas S."/>
            <person name="He G."/>
            <person name="LaButti K."/>
            <person name="Lipzen A."/>
            <person name="Mondo S."/>
            <person name="Pangilinan J."/>
            <person name="Riley R."/>
            <person name="Salamov A."/>
            <person name="Simmons B.A."/>
            <person name="Magnuson J.K."/>
            <person name="Henrissat B."/>
            <person name="Mortensen U.H."/>
            <person name="Larsen T.O."/>
            <person name="De vries R.P."/>
            <person name="Grigoriev I.V."/>
            <person name="Machida M."/>
            <person name="Baker S.E."/>
            <person name="Andersen M.R."/>
        </authorList>
    </citation>
    <scope>NUCLEOTIDE SEQUENCE [LARGE SCALE GENOMIC DNA]</scope>
    <source>
        <strain evidence="1 2">CBS 117618</strain>
    </source>
</reference>
<protein>
    <submittedName>
        <fullName evidence="1">Uncharacterized protein</fullName>
    </submittedName>
</protein>
<name>A0A5N6DGN7_ASPPA</name>
<keyword evidence="2" id="KW-1185">Reference proteome</keyword>
<evidence type="ECO:0000313" key="2">
    <source>
        <dbReference type="Proteomes" id="UP000326532"/>
    </source>
</evidence>
<sequence>MCCHEPAQLLVVSGWQLNNGPKLPTPQRCSSALKTVLHASTIQGMELAKFNPYFIRSSHLSVCMYVHTYTQIMYRSPVVVSNALLKRMVAEQILQNAWGLSLVRS</sequence>
<dbReference type="VEuPathDB" id="FungiDB:BDV34DRAFT_197622"/>